<dbReference type="PANTHER" id="PTHR21139:SF42">
    <property type="entry name" value="TRIOSEPHOSPHATE ISOMERASE"/>
    <property type="match status" value="1"/>
</dbReference>
<dbReference type="EMBL" id="LR593887">
    <property type="protein sequence ID" value="VTS05728.1"/>
    <property type="molecule type" value="Genomic_DNA"/>
</dbReference>
<name>A0A6C2YTG9_9BACT</name>
<gene>
    <name evidence="7" type="primary">tpiA</name>
    <name evidence="10" type="ORF">GMBLW1_50110</name>
</gene>
<feature type="active site" description="Electrophile" evidence="7">
    <location>
        <position position="96"/>
    </location>
</feature>
<comment type="catalytic activity">
    <reaction evidence="7 8">
        <text>D-glyceraldehyde 3-phosphate = dihydroxyacetone phosphate</text>
        <dbReference type="Rhea" id="RHEA:18585"/>
        <dbReference type="ChEBI" id="CHEBI:57642"/>
        <dbReference type="ChEBI" id="CHEBI:59776"/>
        <dbReference type="EC" id="5.3.1.1"/>
    </reaction>
</comment>
<feature type="binding site" evidence="7">
    <location>
        <begin position="235"/>
        <end position="236"/>
    </location>
    <ligand>
        <name>substrate</name>
    </ligand>
</feature>
<comment type="subcellular location">
    <subcellularLocation>
        <location evidence="7 8">Cytoplasm</location>
    </subcellularLocation>
</comment>
<dbReference type="KEGG" id="tim:GMBLW1_50110"/>
<dbReference type="Gene3D" id="3.20.20.70">
    <property type="entry name" value="Aldolase class I"/>
    <property type="match status" value="1"/>
</dbReference>
<keyword evidence="9" id="KW-0732">Signal</keyword>
<dbReference type="Pfam" id="PF00121">
    <property type="entry name" value="TIM"/>
    <property type="match status" value="1"/>
</dbReference>
<dbReference type="FunFam" id="3.20.20.70:FF:000016">
    <property type="entry name" value="Triosephosphate isomerase"/>
    <property type="match status" value="1"/>
</dbReference>
<dbReference type="GO" id="GO:0006094">
    <property type="term" value="P:gluconeogenesis"/>
    <property type="evidence" value="ECO:0007669"/>
    <property type="project" value="UniProtKB-UniRule"/>
</dbReference>
<dbReference type="GO" id="GO:0046166">
    <property type="term" value="P:glyceraldehyde-3-phosphate biosynthetic process"/>
    <property type="evidence" value="ECO:0007669"/>
    <property type="project" value="TreeGrafter"/>
</dbReference>
<dbReference type="PROSITE" id="PS00171">
    <property type="entry name" value="TIM_1"/>
    <property type="match status" value="1"/>
</dbReference>
<keyword evidence="5 7" id="KW-0324">Glycolysis</keyword>
<evidence type="ECO:0000256" key="1">
    <source>
        <dbReference type="ARBA" id="ARBA00004680"/>
    </source>
</evidence>
<feature type="chain" id="PRO_5033535035" description="Triosephosphate isomerase" evidence="9">
    <location>
        <begin position="21"/>
        <end position="253"/>
    </location>
</feature>
<dbReference type="EC" id="5.3.1.1" evidence="7 8"/>
<dbReference type="InterPro" id="IPR000652">
    <property type="entry name" value="Triosephosphate_isomerase"/>
</dbReference>
<keyword evidence="11" id="KW-1185">Reference proteome</keyword>
<evidence type="ECO:0000256" key="2">
    <source>
        <dbReference type="ARBA" id="ARBA00007422"/>
    </source>
</evidence>
<comment type="function">
    <text evidence="7">Involved in the gluconeogenesis. Catalyzes stereospecifically the conversion of dihydroxyacetone phosphate (DHAP) to D-glyceraldehyde-3-phosphate (G3P).</text>
</comment>
<sequence length="253" mass="26350">MARKKLIAGNWKMFTLSAGAAQLAKAVADELTADENLLVAVCPPFPWIASVAAVVKGTPLLVGAQDVYPAKEGAFTGEVAPEMLLDAGASYVIIGHSERRHVIKESDSLINEKVKFSLASGLKVIYCIGETLAQRQANETNAVLEQQLSSGLAGVDAAGMANVVIAYEPVWAIGTGVNATTEQAQNAHAFVRSQLAKTYGENVAQAVLIQYGGSVKPDNAKDLLSQPDVDGALVGGASLKADSFLAIVRAAMG</sequence>
<dbReference type="FunCoup" id="A0A6C2YTG9">
    <property type="interactions" value="516"/>
</dbReference>
<comment type="subunit">
    <text evidence="7 8">Homodimer.</text>
</comment>
<comment type="pathway">
    <text evidence="1 7 8">Carbohydrate degradation; glycolysis; D-glyceraldehyde 3-phosphate from glycerone phosphate: step 1/1.</text>
</comment>
<dbReference type="InterPro" id="IPR022896">
    <property type="entry name" value="TrioseP_Isoase_bac/euk"/>
</dbReference>
<keyword evidence="3 7" id="KW-0312">Gluconeogenesis</keyword>
<feature type="binding site" evidence="7">
    <location>
        <begin position="10"/>
        <end position="12"/>
    </location>
    <ligand>
        <name>substrate</name>
    </ligand>
</feature>
<dbReference type="InterPro" id="IPR020861">
    <property type="entry name" value="Triosephosphate_isomerase_AS"/>
</dbReference>
<dbReference type="AlphaFoldDB" id="A0A6C2YTG9"/>
<dbReference type="CDD" id="cd00311">
    <property type="entry name" value="TIM"/>
    <property type="match status" value="1"/>
</dbReference>
<dbReference type="PROSITE" id="PS51440">
    <property type="entry name" value="TIM_2"/>
    <property type="match status" value="1"/>
</dbReference>
<feature type="binding site" evidence="7">
    <location>
        <position position="214"/>
    </location>
    <ligand>
        <name>substrate</name>
    </ligand>
</feature>
<evidence type="ECO:0000256" key="7">
    <source>
        <dbReference type="HAMAP-Rule" id="MF_00147"/>
    </source>
</evidence>
<keyword evidence="6 7" id="KW-0413">Isomerase</keyword>
<dbReference type="GO" id="GO:0004807">
    <property type="term" value="F:triose-phosphate isomerase activity"/>
    <property type="evidence" value="ECO:0007669"/>
    <property type="project" value="UniProtKB-UniRule"/>
</dbReference>
<dbReference type="EMBL" id="LR586016">
    <property type="protein sequence ID" value="VIP04182.1"/>
    <property type="molecule type" value="Genomic_DNA"/>
</dbReference>
<dbReference type="Proteomes" id="UP000464378">
    <property type="component" value="Chromosome"/>
</dbReference>
<dbReference type="GO" id="GO:0019563">
    <property type="term" value="P:glycerol catabolic process"/>
    <property type="evidence" value="ECO:0007669"/>
    <property type="project" value="TreeGrafter"/>
</dbReference>
<evidence type="ECO:0000313" key="10">
    <source>
        <dbReference type="EMBL" id="VIP04182.1"/>
    </source>
</evidence>
<dbReference type="GO" id="GO:0006096">
    <property type="term" value="P:glycolytic process"/>
    <property type="evidence" value="ECO:0007669"/>
    <property type="project" value="UniProtKB-UniRule"/>
</dbReference>
<feature type="binding site" evidence="7">
    <location>
        <position position="174"/>
    </location>
    <ligand>
        <name>substrate</name>
    </ligand>
</feature>
<evidence type="ECO:0000256" key="3">
    <source>
        <dbReference type="ARBA" id="ARBA00022432"/>
    </source>
</evidence>
<accession>A0A6C2YTG9</accession>
<dbReference type="InParanoid" id="A0A6C2YTG9"/>
<evidence type="ECO:0000256" key="4">
    <source>
        <dbReference type="ARBA" id="ARBA00022490"/>
    </source>
</evidence>
<dbReference type="HAMAP" id="MF_00147_B">
    <property type="entry name" value="TIM_B"/>
    <property type="match status" value="1"/>
</dbReference>
<dbReference type="PANTHER" id="PTHR21139">
    <property type="entry name" value="TRIOSEPHOSPHATE ISOMERASE"/>
    <property type="match status" value="1"/>
</dbReference>
<dbReference type="UniPathway" id="UPA00138"/>
<dbReference type="InterPro" id="IPR013785">
    <property type="entry name" value="Aldolase_TIM"/>
</dbReference>
<comment type="similarity">
    <text evidence="2 7 8">Belongs to the triosephosphate isomerase family.</text>
</comment>
<dbReference type="NCBIfam" id="TIGR00419">
    <property type="entry name" value="tim"/>
    <property type="match status" value="1"/>
</dbReference>
<dbReference type="UniPathway" id="UPA00109">
    <property type="reaction ID" value="UER00189"/>
</dbReference>
<proteinExistence type="inferred from homology"/>
<evidence type="ECO:0000256" key="6">
    <source>
        <dbReference type="ARBA" id="ARBA00023235"/>
    </source>
</evidence>
<keyword evidence="4 7" id="KW-0963">Cytoplasm</keyword>
<protein>
    <recommendedName>
        <fullName evidence="7 8">Triosephosphate isomerase</fullName>
        <shortName evidence="7">TIM</shortName>
        <shortName evidence="7">TPI</shortName>
        <ecNumber evidence="7 8">5.3.1.1</ecNumber>
    </recommendedName>
    <alternativeName>
        <fullName evidence="7">Triose-phosphate isomerase</fullName>
    </alternativeName>
</protein>
<dbReference type="InterPro" id="IPR035990">
    <property type="entry name" value="TIM_sf"/>
</dbReference>
<evidence type="ECO:0000313" key="11">
    <source>
        <dbReference type="Proteomes" id="UP000464378"/>
    </source>
</evidence>
<dbReference type="GO" id="GO:0005829">
    <property type="term" value="C:cytosol"/>
    <property type="evidence" value="ECO:0007669"/>
    <property type="project" value="TreeGrafter"/>
</dbReference>
<dbReference type="SUPFAM" id="SSF51351">
    <property type="entry name" value="Triosephosphate isomerase (TIM)"/>
    <property type="match status" value="1"/>
</dbReference>
<evidence type="ECO:0000256" key="8">
    <source>
        <dbReference type="RuleBase" id="RU363013"/>
    </source>
</evidence>
<reference evidence="10" key="1">
    <citation type="submission" date="2019-04" db="EMBL/GenBank/DDBJ databases">
        <authorList>
            <consortium name="Science for Life Laboratories"/>
        </authorList>
    </citation>
    <scope>NUCLEOTIDE SEQUENCE</scope>
    <source>
        <strain evidence="10">MBLW1</strain>
    </source>
</reference>
<dbReference type="RefSeq" id="WP_162659299.1">
    <property type="nucleotide sequence ID" value="NZ_LR593887.1"/>
</dbReference>
<comment type="pathway">
    <text evidence="7 8">Carbohydrate biosynthesis; gluconeogenesis.</text>
</comment>
<evidence type="ECO:0000256" key="5">
    <source>
        <dbReference type="ARBA" id="ARBA00023152"/>
    </source>
</evidence>
<organism evidence="10">
    <name type="scientific">Tuwongella immobilis</name>
    <dbReference type="NCBI Taxonomy" id="692036"/>
    <lineage>
        <taxon>Bacteria</taxon>
        <taxon>Pseudomonadati</taxon>
        <taxon>Planctomycetota</taxon>
        <taxon>Planctomycetia</taxon>
        <taxon>Gemmatales</taxon>
        <taxon>Gemmataceae</taxon>
        <taxon>Tuwongella</taxon>
    </lineage>
</organism>
<feature type="signal peptide" evidence="9">
    <location>
        <begin position="1"/>
        <end position="20"/>
    </location>
</feature>
<feature type="active site" description="Proton acceptor" evidence="7">
    <location>
        <position position="168"/>
    </location>
</feature>
<evidence type="ECO:0000256" key="9">
    <source>
        <dbReference type="SAM" id="SignalP"/>
    </source>
</evidence>